<protein>
    <submittedName>
        <fullName evidence="1">Uncharacterized protein</fullName>
    </submittedName>
</protein>
<dbReference type="HOGENOM" id="CLU_2572250_0_0_11"/>
<dbReference type="KEGG" id="sbh:SBI_06639"/>
<evidence type="ECO:0000313" key="2">
    <source>
        <dbReference type="Proteomes" id="UP000000377"/>
    </source>
</evidence>
<proteinExistence type="predicted"/>
<dbReference type="EMBL" id="CP002047">
    <property type="protein sequence ID" value="ADI09759.1"/>
    <property type="molecule type" value="Genomic_DNA"/>
</dbReference>
<name>D7BXL1_STRBB</name>
<dbReference type="AlphaFoldDB" id="D7BXL1"/>
<dbReference type="PATRIC" id="fig|749414.3.peg.6834"/>
<gene>
    <name evidence="1" type="ordered locus">SBI_06639</name>
</gene>
<sequence>MDHPPNPQALRPRDDNSRKAIALAEELSEEAGSAHIDCAHLLLGLARIGRGAAAVLDEADLSAETLSAAANPAGKQATYAP</sequence>
<dbReference type="RefSeq" id="WP_014179209.1">
    <property type="nucleotide sequence ID" value="NC_016582.1"/>
</dbReference>
<reference evidence="1 2" key="1">
    <citation type="journal article" date="2010" name="J. Bacteriol.">
        <title>Genome sequence of the milbemycin-producing bacterium Streptomyces bingchenggensis.</title>
        <authorList>
            <person name="Wang X.J."/>
            <person name="Yan Y.J."/>
            <person name="Zhang B."/>
            <person name="An J."/>
            <person name="Wang J.J."/>
            <person name="Tian J."/>
            <person name="Jiang L."/>
            <person name="Chen Y.H."/>
            <person name="Huang S.X."/>
            <person name="Yin M."/>
            <person name="Zhang J."/>
            <person name="Gao A.L."/>
            <person name="Liu C.X."/>
            <person name="Zhu Z.X."/>
            <person name="Xiang W.S."/>
        </authorList>
    </citation>
    <scope>NUCLEOTIDE SEQUENCE [LARGE SCALE GENOMIC DNA]</scope>
    <source>
        <strain evidence="1 2">BCW-1</strain>
    </source>
</reference>
<dbReference type="InterPro" id="IPR036628">
    <property type="entry name" value="Clp_N_dom_sf"/>
</dbReference>
<dbReference type="Proteomes" id="UP000000377">
    <property type="component" value="Chromosome"/>
</dbReference>
<organism evidence="1 2">
    <name type="scientific">Streptomyces bingchenggensis (strain BCW-1)</name>
    <dbReference type="NCBI Taxonomy" id="749414"/>
    <lineage>
        <taxon>Bacteria</taxon>
        <taxon>Bacillati</taxon>
        <taxon>Actinomycetota</taxon>
        <taxon>Actinomycetes</taxon>
        <taxon>Kitasatosporales</taxon>
        <taxon>Streptomycetaceae</taxon>
        <taxon>Streptomyces</taxon>
    </lineage>
</organism>
<evidence type="ECO:0000313" key="1">
    <source>
        <dbReference type="EMBL" id="ADI09759.1"/>
    </source>
</evidence>
<dbReference type="Gene3D" id="1.10.1780.10">
    <property type="entry name" value="Clp, N-terminal domain"/>
    <property type="match status" value="1"/>
</dbReference>
<keyword evidence="2" id="KW-1185">Reference proteome</keyword>
<dbReference type="SUPFAM" id="SSF81923">
    <property type="entry name" value="Double Clp-N motif"/>
    <property type="match status" value="1"/>
</dbReference>
<accession>D7BXL1</accession>
<dbReference type="STRING" id="749414.SBI_06639"/>